<reference evidence="2 3" key="1">
    <citation type="submission" date="2023-03" db="EMBL/GenBank/DDBJ databases">
        <title>High-quality genome of Scylla paramamosain provides insights in environmental adaptation.</title>
        <authorList>
            <person name="Zhang L."/>
        </authorList>
    </citation>
    <scope>NUCLEOTIDE SEQUENCE [LARGE SCALE GENOMIC DNA]</scope>
    <source>
        <strain evidence="2">LZ_2023a</strain>
        <tissue evidence="2">Muscle</tissue>
    </source>
</reference>
<comment type="caution">
    <text evidence="2">The sequence shown here is derived from an EMBL/GenBank/DDBJ whole genome shotgun (WGS) entry which is preliminary data.</text>
</comment>
<keyword evidence="3" id="KW-1185">Reference proteome</keyword>
<evidence type="ECO:0000313" key="3">
    <source>
        <dbReference type="Proteomes" id="UP001487740"/>
    </source>
</evidence>
<sequence length="142" mass="15495">MWAPLPVALNKITPGHTPRLKYRIKRNSEAAPPRAERCGAAACDPSVIYYSQGVCVRPRWDAASPPPQHRHSTTPRRHEVAPIKTVSERDVTTNEDGKDERRAGEQTGEYAGNRREDGLRDGEQAVSGSRAGGSRAGREGGL</sequence>
<evidence type="ECO:0000256" key="1">
    <source>
        <dbReference type="SAM" id="MobiDB-lite"/>
    </source>
</evidence>
<protein>
    <submittedName>
        <fullName evidence="2">Uncharacterized protein</fullName>
    </submittedName>
</protein>
<accession>A0AAW0U8A2</accession>
<organism evidence="2 3">
    <name type="scientific">Scylla paramamosain</name>
    <name type="common">Mud crab</name>
    <dbReference type="NCBI Taxonomy" id="85552"/>
    <lineage>
        <taxon>Eukaryota</taxon>
        <taxon>Metazoa</taxon>
        <taxon>Ecdysozoa</taxon>
        <taxon>Arthropoda</taxon>
        <taxon>Crustacea</taxon>
        <taxon>Multicrustacea</taxon>
        <taxon>Malacostraca</taxon>
        <taxon>Eumalacostraca</taxon>
        <taxon>Eucarida</taxon>
        <taxon>Decapoda</taxon>
        <taxon>Pleocyemata</taxon>
        <taxon>Brachyura</taxon>
        <taxon>Eubrachyura</taxon>
        <taxon>Portunoidea</taxon>
        <taxon>Portunidae</taxon>
        <taxon>Portuninae</taxon>
        <taxon>Scylla</taxon>
    </lineage>
</organism>
<dbReference type="AlphaFoldDB" id="A0AAW0U8A2"/>
<proteinExistence type="predicted"/>
<dbReference type="Proteomes" id="UP001487740">
    <property type="component" value="Unassembled WGS sequence"/>
</dbReference>
<evidence type="ECO:0000313" key="2">
    <source>
        <dbReference type="EMBL" id="KAK8396304.1"/>
    </source>
</evidence>
<dbReference type="EMBL" id="JARAKH010000016">
    <property type="protein sequence ID" value="KAK8396304.1"/>
    <property type="molecule type" value="Genomic_DNA"/>
</dbReference>
<name>A0AAW0U8A2_SCYPA</name>
<feature type="compositionally biased region" description="Basic and acidic residues" evidence="1">
    <location>
        <begin position="112"/>
        <end position="123"/>
    </location>
</feature>
<feature type="region of interest" description="Disordered" evidence="1">
    <location>
        <begin position="59"/>
        <end position="142"/>
    </location>
</feature>
<feature type="compositionally biased region" description="Basic and acidic residues" evidence="1">
    <location>
        <begin position="76"/>
        <end position="104"/>
    </location>
</feature>
<gene>
    <name evidence="2" type="ORF">O3P69_005388</name>
</gene>